<name>A0AAD8YGA6_9STRA</name>
<dbReference type="EC" id="1.14.99.29" evidence="1"/>
<dbReference type="GO" id="GO:0019135">
    <property type="term" value="F:deoxyhypusine monooxygenase activity"/>
    <property type="evidence" value="ECO:0007669"/>
    <property type="project" value="UniProtKB-EC"/>
</dbReference>
<dbReference type="InterPro" id="IPR016024">
    <property type="entry name" value="ARM-type_fold"/>
</dbReference>
<dbReference type="EMBL" id="JATAAI010000006">
    <property type="protein sequence ID" value="KAK1744925.1"/>
    <property type="molecule type" value="Genomic_DNA"/>
</dbReference>
<gene>
    <name evidence="1" type="ORF">QTG54_004216</name>
</gene>
<dbReference type="Pfam" id="PF13646">
    <property type="entry name" value="HEAT_2"/>
    <property type="match status" value="1"/>
</dbReference>
<keyword evidence="2" id="KW-1185">Reference proteome</keyword>
<evidence type="ECO:0000313" key="2">
    <source>
        <dbReference type="Proteomes" id="UP001224775"/>
    </source>
</evidence>
<dbReference type="Gene3D" id="1.25.10.10">
    <property type="entry name" value="Leucine-rich Repeat Variant"/>
    <property type="match status" value="1"/>
</dbReference>
<protein>
    <submittedName>
        <fullName evidence="1">Deoxyhypusine hydroxylase</fullName>
        <ecNumber evidence="1">1.14.99.29</ecNumber>
    </submittedName>
</protein>
<dbReference type="PANTHER" id="PTHR12697:SF5">
    <property type="entry name" value="DEOXYHYPUSINE HYDROXYLASE"/>
    <property type="match status" value="1"/>
</dbReference>
<organism evidence="1 2">
    <name type="scientific">Skeletonema marinoi</name>
    <dbReference type="NCBI Taxonomy" id="267567"/>
    <lineage>
        <taxon>Eukaryota</taxon>
        <taxon>Sar</taxon>
        <taxon>Stramenopiles</taxon>
        <taxon>Ochrophyta</taxon>
        <taxon>Bacillariophyta</taxon>
        <taxon>Coscinodiscophyceae</taxon>
        <taxon>Thalassiosirophycidae</taxon>
        <taxon>Thalassiosirales</taxon>
        <taxon>Skeletonemataceae</taxon>
        <taxon>Skeletonema</taxon>
        <taxon>Skeletonema marinoi-dohrnii complex</taxon>
    </lineage>
</organism>
<dbReference type="SUPFAM" id="SSF48371">
    <property type="entry name" value="ARM repeat"/>
    <property type="match status" value="1"/>
</dbReference>
<proteinExistence type="predicted"/>
<dbReference type="InterPro" id="IPR011989">
    <property type="entry name" value="ARM-like"/>
</dbReference>
<dbReference type="Proteomes" id="UP001224775">
    <property type="component" value="Unassembled WGS sequence"/>
</dbReference>
<evidence type="ECO:0000313" key="1">
    <source>
        <dbReference type="EMBL" id="KAK1744925.1"/>
    </source>
</evidence>
<dbReference type="SMART" id="SM00567">
    <property type="entry name" value="EZ_HEAT"/>
    <property type="match status" value="2"/>
</dbReference>
<dbReference type="InterPro" id="IPR004155">
    <property type="entry name" value="PBS_lyase_HEAT"/>
</dbReference>
<comment type="caution">
    <text evidence="1">The sequence shown here is derived from an EMBL/GenBank/DDBJ whole genome shotgun (WGS) entry which is preliminary data.</text>
</comment>
<dbReference type="AlphaFoldDB" id="A0AAD8YGA6"/>
<reference evidence="1" key="1">
    <citation type="submission" date="2023-06" db="EMBL/GenBank/DDBJ databases">
        <title>Survivors Of The Sea: Transcriptome response of Skeletonema marinoi to long-term dormancy.</title>
        <authorList>
            <person name="Pinder M.I.M."/>
            <person name="Kourtchenko O."/>
            <person name="Robertson E.K."/>
            <person name="Larsson T."/>
            <person name="Maumus F."/>
            <person name="Osuna-Cruz C.M."/>
            <person name="Vancaester E."/>
            <person name="Stenow R."/>
            <person name="Vandepoele K."/>
            <person name="Ploug H."/>
            <person name="Bruchert V."/>
            <person name="Godhe A."/>
            <person name="Topel M."/>
        </authorList>
    </citation>
    <scope>NUCLEOTIDE SEQUENCE</scope>
    <source>
        <strain evidence="1">R05AC</strain>
    </source>
</reference>
<accession>A0AAD8YGA6</accession>
<sequence length="239" mass="26469">MGQLRDERSISALEKTLRDDNDDIMVRHECAEALGAIGSSRSIETLEVCAKDKSIEVGQTCQLALDFIRWKISGGTDSDENAPIACACMISPYSSVDPAPPHPKHAGLSTAEIGTILNDESAPLFERFQYLEISLKRDNEHRMVRHESAEALGAIEERWGECELILEQFLNDRDDVVRESCVVALDAADYWGYANPSVDEGENEASEVENQRTNFSIHKAETNGMAKTGVLINHFNIAD</sequence>
<dbReference type="PANTHER" id="PTHR12697">
    <property type="entry name" value="PBS LYASE HEAT-LIKE PROTEIN"/>
    <property type="match status" value="1"/>
</dbReference>
<keyword evidence="1" id="KW-0560">Oxidoreductase</keyword>